<protein>
    <recommendedName>
        <fullName evidence="10">Beta-tubulin</fullName>
    </recommendedName>
</protein>
<comment type="similarity">
    <text evidence="1">Belongs to the tubulin family.</text>
</comment>
<evidence type="ECO:0008006" key="10">
    <source>
        <dbReference type="Google" id="ProtNLM"/>
    </source>
</evidence>
<dbReference type="SUPFAM" id="SSF55307">
    <property type="entry name" value="Tubulin C-terminal domain-like"/>
    <property type="match status" value="1"/>
</dbReference>
<dbReference type="GO" id="GO:0005525">
    <property type="term" value="F:GTP binding"/>
    <property type="evidence" value="ECO:0007669"/>
    <property type="project" value="UniProtKB-KW"/>
</dbReference>
<dbReference type="InterPro" id="IPR023123">
    <property type="entry name" value="Tubulin_C"/>
</dbReference>
<gene>
    <name evidence="8" type="ORF">LITE_LOCUS20062</name>
</gene>
<sequence length="177" mass="20739">MDHGIWYKRQSGNDSLLAYTDSDYAGWSSVEGARSFLLFDPLGIFSRWIFCDIPPTGLSMSSTFMGNSTRIQEMFRRVSEQFMVMFRRKAFLHWYTSEGMDEMEFTSRRRKEGNSRNNDKKKKQQKKRYNRGYRSWTRTADMLSIGLCFISAARLTLFTLFMFFLVKAVGKIVEGEA</sequence>
<keyword evidence="7" id="KW-0472">Membrane</keyword>
<proteinExistence type="inferred from homology"/>
<organism evidence="8 9">
    <name type="scientific">Linum tenue</name>
    <dbReference type="NCBI Taxonomy" id="586396"/>
    <lineage>
        <taxon>Eukaryota</taxon>
        <taxon>Viridiplantae</taxon>
        <taxon>Streptophyta</taxon>
        <taxon>Embryophyta</taxon>
        <taxon>Tracheophyta</taxon>
        <taxon>Spermatophyta</taxon>
        <taxon>Magnoliopsida</taxon>
        <taxon>eudicotyledons</taxon>
        <taxon>Gunneridae</taxon>
        <taxon>Pentapetalae</taxon>
        <taxon>rosids</taxon>
        <taxon>fabids</taxon>
        <taxon>Malpighiales</taxon>
        <taxon>Linaceae</taxon>
        <taxon>Linum</taxon>
    </lineage>
</organism>
<name>A0AAV0KRF8_9ROSI</name>
<evidence type="ECO:0000256" key="6">
    <source>
        <dbReference type="SAM" id="MobiDB-lite"/>
    </source>
</evidence>
<dbReference type="EMBL" id="CAMGYJ010000005">
    <property type="protein sequence ID" value="CAI0424763.1"/>
    <property type="molecule type" value="Genomic_DNA"/>
</dbReference>
<keyword evidence="3" id="KW-0547">Nucleotide-binding</keyword>
<dbReference type="PRINTS" id="PR01163">
    <property type="entry name" value="BETATUBULIN"/>
</dbReference>
<evidence type="ECO:0000256" key="3">
    <source>
        <dbReference type="ARBA" id="ARBA00022741"/>
    </source>
</evidence>
<dbReference type="Proteomes" id="UP001154282">
    <property type="component" value="Unassembled WGS sequence"/>
</dbReference>
<dbReference type="GO" id="GO:0005874">
    <property type="term" value="C:microtubule"/>
    <property type="evidence" value="ECO:0007669"/>
    <property type="project" value="UniProtKB-KW"/>
</dbReference>
<evidence type="ECO:0000256" key="7">
    <source>
        <dbReference type="SAM" id="Phobius"/>
    </source>
</evidence>
<keyword evidence="9" id="KW-1185">Reference proteome</keyword>
<dbReference type="Gene3D" id="1.10.287.600">
    <property type="entry name" value="Helix hairpin bin"/>
    <property type="match status" value="1"/>
</dbReference>
<comment type="function">
    <text evidence="5">Tubulin is the major constituent of microtubules, a cylinder consisting of laterally associated linear protofilaments composed of alpha- and beta-tubulin heterodimers. Microtubules grow by the addition of GTP-tubulin dimers to the microtubule end, where a stabilizing cap forms. Below the cap, tubulin dimers are in GDP-bound state, owing to GTPase activity of alpha-tubulin.</text>
</comment>
<feature type="transmembrane region" description="Helical" evidence="7">
    <location>
        <begin position="143"/>
        <end position="166"/>
    </location>
</feature>
<keyword evidence="7" id="KW-0812">Transmembrane</keyword>
<evidence type="ECO:0000313" key="9">
    <source>
        <dbReference type="Proteomes" id="UP001154282"/>
    </source>
</evidence>
<comment type="caution">
    <text evidence="8">The sequence shown here is derived from an EMBL/GenBank/DDBJ whole genome shotgun (WGS) entry which is preliminary data.</text>
</comment>
<evidence type="ECO:0000256" key="5">
    <source>
        <dbReference type="ARBA" id="ARBA00034296"/>
    </source>
</evidence>
<feature type="region of interest" description="Disordered" evidence="6">
    <location>
        <begin position="106"/>
        <end position="130"/>
    </location>
</feature>
<dbReference type="GO" id="GO:0003924">
    <property type="term" value="F:GTPase activity"/>
    <property type="evidence" value="ECO:0007669"/>
    <property type="project" value="InterPro"/>
</dbReference>
<dbReference type="GO" id="GO:0007017">
    <property type="term" value="P:microtubule-based process"/>
    <property type="evidence" value="ECO:0007669"/>
    <property type="project" value="InterPro"/>
</dbReference>
<reference evidence="8" key="1">
    <citation type="submission" date="2022-08" db="EMBL/GenBank/DDBJ databases">
        <authorList>
            <person name="Gutierrez-Valencia J."/>
        </authorList>
    </citation>
    <scope>NUCLEOTIDE SEQUENCE</scope>
</reference>
<evidence type="ECO:0000256" key="2">
    <source>
        <dbReference type="ARBA" id="ARBA00022701"/>
    </source>
</evidence>
<dbReference type="PANTHER" id="PTHR36527">
    <property type="entry name" value="OS01G0282866 PROTEIN"/>
    <property type="match status" value="1"/>
</dbReference>
<keyword evidence="7" id="KW-1133">Transmembrane helix</keyword>
<dbReference type="AlphaFoldDB" id="A0AAV0KRF8"/>
<feature type="non-terminal residue" evidence="8">
    <location>
        <position position="177"/>
    </location>
</feature>
<keyword evidence="4" id="KW-0342">GTP-binding</keyword>
<dbReference type="InterPro" id="IPR002453">
    <property type="entry name" value="Beta_tubulin"/>
</dbReference>
<evidence type="ECO:0000313" key="8">
    <source>
        <dbReference type="EMBL" id="CAI0424763.1"/>
    </source>
</evidence>
<feature type="compositionally biased region" description="Basic residues" evidence="6">
    <location>
        <begin position="119"/>
        <end position="130"/>
    </location>
</feature>
<keyword evidence="2" id="KW-0493">Microtubule</keyword>
<accession>A0AAV0KRF8</accession>
<dbReference type="InterPro" id="IPR008280">
    <property type="entry name" value="Tub_FtsZ_C"/>
</dbReference>
<dbReference type="GO" id="GO:0005200">
    <property type="term" value="F:structural constituent of cytoskeleton"/>
    <property type="evidence" value="ECO:0007669"/>
    <property type="project" value="InterPro"/>
</dbReference>
<evidence type="ECO:0000256" key="4">
    <source>
        <dbReference type="ARBA" id="ARBA00023134"/>
    </source>
</evidence>
<evidence type="ECO:0000256" key="1">
    <source>
        <dbReference type="ARBA" id="ARBA00009636"/>
    </source>
</evidence>
<dbReference type="PANTHER" id="PTHR36527:SF3">
    <property type="entry name" value="OS01G0282866 PROTEIN"/>
    <property type="match status" value="1"/>
</dbReference>